<accession>A0A7I4XSC9</accession>
<name>A0A7I4XSC9_HAECO</name>
<evidence type="ECO:0000313" key="1">
    <source>
        <dbReference type="Proteomes" id="UP000025227"/>
    </source>
</evidence>
<dbReference type="Proteomes" id="UP000025227">
    <property type="component" value="Unplaced"/>
</dbReference>
<evidence type="ECO:0000313" key="2">
    <source>
        <dbReference type="WBParaSite" id="HCON_00004840-00001"/>
    </source>
</evidence>
<sequence length="20" mass="2438">MVLRELDTTRMSLEKIFQQV</sequence>
<reference evidence="2" key="1">
    <citation type="submission" date="2020-12" db="UniProtKB">
        <authorList>
            <consortium name="WormBaseParasite"/>
        </authorList>
    </citation>
    <scope>IDENTIFICATION</scope>
    <source>
        <strain evidence="2">MHco3</strain>
    </source>
</reference>
<keyword evidence="1" id="KW-1185">Reference proteome</keyword>
<dbReference type="AlphaFoldDB" id="A0A7I4XSC9"/>
<proteinExistence type="predicted"/>
<protein>
    <submittedName>
        <fullName evidence="2">Uncharacterized protein</fullName>
    </submittedName>
</protein>
<organism evidence="1 2">
    <name type="scientific">Haemonchus contortus</name>
    <name type="common">Barber pole worm</name>
    <dbReference type="NCBI Taxonomy" id="6289"/>
    <lineage>
        <taxon>Eukaryota</taxon>
        <taxon>Metazoa</taxon>
        <taxon>Ecdysozoa</taxon>
        <taxon>Nematoda</taxon>
        <taxon>Chromadorea</taxon>
        <taxon>Rhabditida</taxon>
        <taxon>Rhabditina</taxon>
        <taxon>Rhabditomorpha</taxon>
        <taxon>Strongyloidea</taxon>
        <taxon>Trichostrongylidae</taxon>
        <taxon>Haemonchus</taxon>
    </lineage>
</organism>
<dbReference type="WBParaSite" id="HCON_00004840-00001">
    <property type="protein sequence ID" value="HCON_00004840-00001"/>
    <property type="gene ID" value="HCON_00004840"/>
</dbReference>